<proteinExistence type="predicted"/>
<dbReference type="CDD" id="cd17332">
    <property type="entry name" value="MFS_MelB_like"/>
    <property type="match status" value="1"/>
</dbReference>
<evidence type="ECO:0000256" key="2">
    <source>
        <dbReference type="ARBA" id="ARBA00022448"/>
    </source>
</evidence>
<feature type="transmembrane region" description="Helical" evidence="6">
    <location>
        <begin position="415"/>
        <end position="437"/>
    </location>
</feature>
<feature type="transmembrane region" description="Helical" evidence="6">
    <location>
        <begin position="83"/>
        <end position="105"/>
    </location>
</feature>
<dbReference type="PANTHER" id="PTHR11328:SF24">
    <property type="entry name" value="MAJOR FACILITATOR SUPERFAMILY (MFS) PROFILE DOMAIN-CONTAINING PROTEIN"/>
    <property type="match status" value="1"/>
</dbReference>
<dbReference type="EMBL" id="JANFXK010000009">
    <property type="protein sequence ID" value="MCQ4636904.1"/>
    <property type="molecule type" value="Genomic_DNA"/>
</dbReference>
<protein>
    <submittedName>
        <fullName evidence="8">MFS transporter</fullName>
    </submittedName>
</protein>
<feature type="transmembrane region" description="Helical" evidence="6">
    <location>
        <begin position="276"/>
        <end position="293"/>
    </location>
</feature>
<evidence type="ECO:0000259" key="7">
    <source>
        <dbReference type="PROSITE" id="PS50850"/>
    </source>
</evidence>
<dbReference type="SUPFAM" id="SSF103473">
    <property type="entry name" value="MFS general substrate transporter"/>
    <property type="match status" value="1"/>
</dbReference>
<feature type="transmembrane region" description="Helical" evidence="6">
    <location>
        <begin position="375"/>
        <end position="395"/>
    </location>
</feature>
<keyword evidence="2" id="KW-0813">Transport</keyword>
<dbReference type="InterPro" id="IPR036259">
    <property type="entry name" value="MFS_trans_sf"/>
</dbReference>
<feature type="transmembrane region" description="Helical" evidence="6">
    <location>
        <begin position="158"/>
        <end position="179"/>
    </location>
</feature>
<evidence type="ECO:0000256" key="3">
    <source>
        <dbReference type="ARBA" id="ARBA00022692"/>
    </source>
</evidence>
<feature type="transmembrane region" description="Helical" evidence="6">
    <location>
        <begin position="14"/>
        <end position="38"/>
    </location>
</feature>
<dbReference type="Proteomes" id="UP001524502">
    <property type="component" value="Unassembled WGS sequence"/>
</dbReference>
<dbReference type="Pfam" id="PF13347">
    <property type="entry name" value="MFS_2"/>
    <property type="match status" value="1"/>
</dbReference>
<feature type="transmembrane region" description="Helical" evidence="6">
    <location>
        <begin position="305"/>
        <end position="323"/>
    </location>
</feature>
<feature type="transmembrane region" description="Helical" evidence="6">
    <location>
        <begin position="329"/>
        <end position="354"/>
    </location>
</feature>
<dbReference type="InterPro" id="IPR039672">
    <property type="entry name" value="MFS_2"/>
</dbReference>
<dbReference type="InterPro" id="IPR020846">
    <property type="entry name" value="MFS_dom"/>
</dbReference>
<evidence type="ECO:0000256" key="4">
    <source>
        <dbReference type="ARBA" id="ARBA00022989"/>
    </source>
</evidence>
<name>A0ABT1RNY5_9FIRM</name>
<feature type="transmembrane region" description="Helical" evidence="6">
    <location>
        <begin position="50"/>
        <end position="71"/>
    </location>
</feature>
<dbReference type="PROSITE" id="PS50850">
    <property type="entry name" value="MFS"/>
    <property type="match status" value="1"/>
</dbReference>
<evidence type="ECO:0000256" key="6">
    <source>
        <dbReference type="SAM" id="Phobius"/>
    </source>
</evidence>
<feature type="domain" description="Major facilitator superfamily (MFS) profile" evidence="7">
    <location>
        <begin position="1"/>
        <end position="441"/>
    </location>
</feature>
<evidence type="ECO:0000256" key="5">
    <source>
        <dbReference type="ARBA" id="ARBA00023136"/>
    </source>
</evidence>
<accession>A0ABT1RNY5</accession>
<evidence type="ECO:0000313" key="8">
    <source>
        <dbReference type="EMBL" id="MCQ4636904.1"/>
    </source>
</evidence>
<keyword evidence="9" id="KW-1185">Reference proteome</keyword>
<keyword evidence="3 6" id="KW-0812">Transmembrane</keyword>
<dbReference type="RefSeq" id="WP_256132097.1">
    <property type="nucleotide sequence ID" value="NZ_JANFXK010000009.1"/>
</dbReference>
<sequence>MNGRTEKLTFKEKLGYGVATAGDGAVYNFVGIYFLFFLTTVAGVDPGKAGTISSLALFASAFFTIFIGYFSDNSRCKTGRRRPYIAAGLPFLLIAFVAMFTNIGLSDNGKVWYYAIFAVVFWLAYSMFYVPYTALGAEITSDYDDRTRIRTYTVTCNSVGNYFGMVFPLLIVGIFVGLGKSNSSAWTYTAVISGVFAVLTIGFMLRQTKGKELVIPPEKRAERKNIFSDYFEVVRVKPCKFLILSIICSIIGYTIFNGSVAYFITYNLGLPESYTSTIFLVLCVAVIIFAPLINKLAIKRGKRDAYIIALVLSSILMILFRVIGIHSQLMLLVLAAVYTIGGAGYWQLMSAIIYDLTEIVELKYKKRSEGTLSSLQSVFQQIGTSLGMLITGWILDLSGFDGNAAVQSQSALSGIGLLLTVLPAVGFLLGAAMMYLFPVTKARYELVQKALKDRDEKGEYSKEGLERII</sequence>
<organism evidence="8 9">
    <name type="scientific">Anaerovorax odorimutans</name>
    <dbReference type="NCBI Taxonomy" id="109327"/>
    <lineage>
        <taxon>Bacteria</taxon>
        <taxon>Bacillati</taxon>
        <taxon>Bacillota</taxon>
        <taxon>Clostridia</taxon>
        <taxon>Peptostreptococcales</taxon>
        <taxon>Anaerovoracaceae</taxon>
        <taxon>Anaerovorax</taxon>
    </lineage>
</organism>
<evidence type="ECO:0000256" key="1">
    <source>
        <dbReference type="ARBA" id="ARBA00004651"/>
    </source>
</evidence>
<feature type="transmembrane region" description="Helical" evidence="6">
    <location>
        <begin position="111"/>
        <end position="137"/>
    </location>
</feature>
<comment type="caution">
    <text evidence="8">The sequence shown here is derived from an EMBL/GenBank/DDBJ whole genome shotgun (WGS) entry which is preliminary data.</text>
</comment>
<reference evidence="8 9" key="1">
    <citation type="submission" date="2022-06" db="EMBL/GenBank/DDBJ databases">
        <title>Isolation of gut microbiota from human fecal samples.</title>
        <authorList>
            <person name="Pamer E.G."/>
            <person name="Barat B."/>
            <person name="Waligurski E."/>
            <person name="Medina S."/>
            <person name="Paddock L."/>
            <person name="Mostad J."/>
        </authorList>
    </citation>
    <scope>NUCLEOTIDE SEQUENCE [LARGE SCALE GENOMIC DNA]</scope>
    <source>
        <strain evidence="8 9">SL.3.17</strain>
    </source>
</reference>
<feature type="transmembrane region" description="Helical" evidence="6">
    <location>
        <begin position="241"/>
        <end position="264"/>
    </location>
</feature>
<evidence type="ECO:0000313" key="9">
    <source>
        <dbReference type="Proteomes" id="UP001524502"/>
    </source>
</evidence>
<feature type="transmembrane region" description="Helical" evidence="6">
    <location>
        <begin position="185"/>
        <end position="205"/>
    </location>
</feature>
<keyword evidence="4 6" id="KW-1133">Transmembrane helix</keyword>
<comment type="subcellular location">
    <subcellularLocation>
        <location evidence="1">Cell membrane</location>
        <topology evidence="1">Multi-pass membrane protein</topology>
    </subcellularLocation>
</comment>
<dbReference type="Gene3D" id="1.20.1250.20">
    <property type="entry name" value="MFS general substrate transporter like domains"/>
    <property type="match status" value="2"/>
</dbReference>
<keyword evidence="5 6" id="KW-0472">Membrane</keyword>
<dbReference type="PANTHER" id="PTHR11328">
    <property type="entry name" value="MAJOR FACILITATOR SUPERFAMILY DOMAIN-CONTAINING PROTEIN"/>
    <property type="match status" value="1"/>
</dbReference>
<gene>
    <name evidence="8" type="ORF">NE619_09185</name>
</gene>